<evidence type="ECO:0000256" key="2">
    <source>
        <dbReference type="SAM" id="MobiDB-lite"/>
    </source>
</evidence>
<feature type="domain" description="PPE" evidence="3">
    <location>
        <begin position="6"/>
        <end position="168"/>
    </location>
</feature>
<feature type="compositionally biased region" description="Low complexity" evidence="2">
    <location>
        <begin position="386"/>
        <end position="400"/>
    </location>
</feature>
<dbReference type="GO" id="GO:0052572">
    <property type="term" value="P:response to host immune response"/>
    <property type="evidence" value="ECO:0007669"/>
    <property type="project" value="TreeGrafter"/>
</dbReference>
<sequence length="477" mass="47683">MTEPIWMASPPEVYSALLNSGPGAGPLLAAAGMWTALSTEYREVAHELSTMLSAVQAGSWQGPSAESYVAANVPYLAWLTQASADSMALAARHQTAATAYTSALATMPTLAELAANHTIHAVLLATNFFGVNAIPIAANEADYTRMWVQAATTMSTYQTVAGAAVASSPVAATAPAVLNPDTPVHRDHHHRNDQAPTQDFGNIYQESWWTTRIAEINEAIQSDLAGNNPLASLISDPVLMTIAPHYAGEIVLGMAPTVTALTETMLALVAPASPLAGLAGVAGLVGLPGAQVSAEPAPPAPTPPLPAAAAAPAGVAVPPAAAPAAPPAMAPPTSAPAASAGGVPVLPPPVTGAEAAALPYLVGGGPSLGAATKMRVAAPAAAQRSGAPAAAAASTAAAGQARRRRQREALTDPGNRYEYLDPAAGTAQSASGAGRVGFAGTLEHETGSAVTGLTTLTDSTAGPAVPMLPHTWEGPGG</sequence>
<protein>
    <recommendedName>
        <fullName evidence="7">PPE family protein</fullName>
    </recommendedName>
</protein>
<reference evidence="5 6" key="1">
    <citation type="journal article" date="2019" name="Emerg. Microbes Infect.">
        <title>Comprehensive subspecies identification of 175 nontuberculous mycobacteria species based on 7547 genomic profiles.</title>
        <authorList>
            <person name="Matsumoto Y."/>
            <person name="Kinjo T."/>
            <person name="Motooka D."/>
            <person name="Nabeya D."/>
            <person name="Jung N."/>
            <person name="Uechi K."/>
            <person name="Horii T."/>
            <person name="Iida T."/>
            <person name="Fujita J."/>
            <person name="Nakamura S."/>
        </authorList>
    </citation>
    <scope>NUCLEOTIDE SEQUENCE [LARGE SCALE GENOMIC DNA]</scope>
    <source>
        <strain evidence="5 6">JCM 16017</strain>
    </source>
</reference>
<organism evidence="5 6">
    <name type="scientific">Mycolicibacter senuensis</name>
    <dbReference type="NCBI Taxonomy" id="386913"/>
    <lineage>
        <taxon>Bacteria</taxon>
        <taxon>Bacillati</taxon>
        <taxon>Actinomycetota</taxon>
        <taxon>Actinomycetes</taxon>
        <taxon>Mycobacteriales</taxon>
        <taxon>Mycobacteriaceae</taxon>
        <taxon>Mycolicibacter</taxon>
    </lineage>
</organism>
<gene>
    <name evidence="5" type="ORF">MSEN_38210</name>
</gene>
<dbReference type="RefSeq" id="WP_085084875.1">
    <property type="nucleotide sequence ID" value="NZ_BLKV01000002.1"/>
</dbReference>
<comment type="similarity">
    <text evidence="1">Belongs to the mycobacterial PPE family.</text>
</comment>
<dbReference type="SUPFAM" id="SSF140459">
    <property type="entry name" value="PE/PPE dimer-like"/>
    <property type="match status" value="1"/>
</dbReference>
<dbReference type="AlphaFoldDB" id="A0A7I9XQ37"/>
<dbReference type="Gene3D" id="1.20.1260.20">
    <property type="entry name" value="PPE superfamily"/>
    <property type="match status" value="1"/>
</dbReference>
<dbReference type="InterPro" id="IPR000030">
    <property type="entry name" value="PPE_dom"/>
</dbReference>
<feature type="region of interest" description="Disordered" evidence="2">
    <location>
        <begin position="320"/>
        <end position="340"/>
    </location>
</feature>
<evidence type="ECO:0008006" key="7">
    <source>
        <dbReference type="Google" id="ProtNLM"/>
    </source>
</evidence>
<dbReference type="PANTHER" id="PTHR46766">
    <property type="entry name" value="GLUTAMINE-RICH PROTEIN 2"/>
    <property type="match status" value="1"/>
</dbReference>
<dbReference type="InterPro" id="IPR043641">
    <property type="entry name" value="PPE-PPW_C"/>
</dbReference>
<proteinExistence type="inferred from homology"/>
<comment type="caution">
    <text evidence="5">The sequence shown here is derived from an EMBL/GenBank/DDBJ whole genome shotgun (WGS) entry which is preliminary data.</text>
</comment>
<keyword evidence="6" id="KW-1185">Reference proteome</keyword>
<name>A0A7I9XQ37_9MYCO</name>
<dbReference type="OrthoDB" id="4753487at2"/>
<dbReference type="Proteomes" id="UP000465263">
    <property type="component" value="Unassembled WGS sequence"/>
</dbReference>
<feature type="region of interest" description="Disordered" evidence="2">
    <location>
        <begin position="455"/>
        <end position="477"/>
    </location>
</feature>
<dbReference type="EMBL" id="BLKV01000002">
    <property type="protein sequence ID" value="GFG72101.1"/>
    <property type="molecule type" value="Genomic_DNA"/>
</dbReference>
<dbReference type="InterPro" id="IPR038332">
    <property type="entry name" value="PPE_sf"/>
</dbReference>
<evidence type="ECO:0000259" key="4">
    <source>
        <dbReference type="Pfam" id="PF18878"/>
    </source>
</evidence>
<dbReference type="Pfam" id="PF18878">
    <property type="entry name" value="PPE-PPW"/>
    <property type="match status" value="1"/>
</dbReference>
<feature type="domain" description="PPE-PPW subfamily C-terminal" evidence="4">
    <location>
        <begin position="429"/>
        <end position="472"/>
    </location>
</feature>
<evidence type="ECO:0000259" key="3">
    <source>
        <dbReference type="Pfam" id="PF00823"/>
    </source>
</evidence>
<evidence type="ECO:0000313" key="6">
    <source>
        <dbReference type="Proteomes" id="UP000465263"/>
    </source>
</evidence>
<dbReference type="PANTHER" id="PTHR46766:SF1">
    <property type="entry name" value="GLUTAMINE-RICH PROTEIN 2"/>
    <property type="match status" value="1"/>
</dbReference>
<evidence type="ECO:0000313" key="5">
    <source>
        <dbReference type="EMBL" id="GFG72101.1"/>
    </source>
</evidence>
<feature type="region of interest" description="Disordered" evidence="2">
    <location>
        <begin position="386"/>
        <end position="420"/>
    </location>
</feature>
<dbReference type="Pfam" id="PF00823">
    <property type="entry name" value="PPE"/>
    <property type="match status" value="1"/>
</dbReference>
<evidence type="ECO:0000256" key="1">
    <source>
        <dbReference type="ARBA" id="ARBA00010652"/>
    </source>
</evidence>
<accession>A0A7I9XQ37</accession>
<feature type="compositionally biased region" description="Pro residues" evidence="2">
    <location>
        <begin position="320"/>
        <end position="334"/>
    </location>
</feature>